<feature type="region of interest" description="Disordered" evidence="1">
    <location>
        <begin position="1"/>
        <end position="20"/>
    </location>
</feature>
<name>A0ABY4S765_AQUTE</name>
<dbReference type="InterPro" id="IPR011330">
    <property type="entry name" value="Glyco_hydro/deAcase_b/a-brl"/>
</dbReference>
<proteinExistence type="predicted"/>
<evidence type="ECO:0000256" key="1">
    <source>
        <dbReference type="SAM" id="MobiDB-lite"/>
    </source>
</evidence>
<evidence type="ECO:0000313" key="2">
    <source>
        <dbReference type="EMBL" id="URI07145.1"/>
    </source>
</evidence>
<evidence type="ECO:0000313" key="3">
    <source>
        <dbReference type="Proteomes" id="UP001056201"/>
    </source>
</evidence>
<dbReference type="PANTHER" id="PTHR43123">
    <property type="entry name" value="POLYSACCHARIDE DEACETYLASE-RELATED"/>
    <property type="match status" value="1"/>
</dbReference>
<dbReference type="EMBL" id="CP097635">
    <property type="protein sequence ID" value="URI07145.1"/>
    <property type="molecule type" value="Genomic_DNA"/>
</dbReference>
<feature type="compositionally biased region" description="Basic and acidic residues" evidence="1">
    <location>
        <begin position="1"/>
        <end position="19"/>
    </location>
</feature>
<keyword evidence="3" id="KW-1185">Reference proteome</keyword>
<dbReference type="Proteomes" id="UP001056201">
    <property type="component" value="Chromosome 1"/>
</dbReference>
<dbReference type="SUPFAM" id="SSF88713">
    <property type="entry name" value="Glycoside hydrolase/deacetylase"/>
    <property type="match status" value="1"/>
</dbReference>
<dbReference type="RefSeq" id="WP_250195410.1">
    <property type="nucleotide sequence ID" value="NZ_CP097635.1"/>
</dbReference>
<dbReference type="Gene3D" id="3.20.20.370">
    <property type="entry name" value="Glycoside hydrolase/deacetylase"/>
    <property type="match status" value="1"/>
</dbReference>
<organism evidence="2 3">
    <name type="scientific">Aquincola tertiaricarbonis</name>
    <dbReference type="NCBI Taxonomy" id="391953"/>
    <lineage>
        <taxon>Bacteria</taxon>
        <taxon>Pseudomonadati</taxon>
        <taxon>Pseudomonadota</taxon>
        <taxon>Betaproteobacteria</taxon>
        <taxon>Burkholderiales</taxon>
        <taxon>Sphaerotilaceae</taxon>
        <taxon>Aquincola</taxon>
    </lineage>
</organism>
<sequence length="302" mass="33422">MKTTDDLYNGRRFDGRRSPQEQALRWPGGAGLAISFVLNIEEGAELSVADGDASNEGVHEVSHRIDGVPDYCMATHFEYGARAGYARVAQRFIDAGLPLTLNICGRALERTPWVADDVRTHAWEPCGHGWTWTSPAGRSEVHEAGDIARTAAVITRLCGRPPSGWHDKSSRTPATRRLLRAHGGFIYDSDDYGDDLPFLLDPRDGRPPHVVLPYGFDTNDMRFLDRGGFVRADDFSGYVIDAIEALRPEARHAPRMLTIGLHTRIIGRPGRIAGLDRVIRHLADCADAVVMTREAIAHHWLG</sequence>
<reference evidence="2" key="1">
    <citation type="submission" date="2022-05" db="EMBL/GenBank/DDBJ databases">
        <title>An RpoN-dependent PEP-CTERM gene is involved in floc formation of an Aquincola tertiaricarbonis strain.</title>
        <authorList>
            <person name="Qiu D."/>
            <person name="Xia M."/>
        </authorList>
    </citation>
    <scope>NUCLEOTIDE SEQUENCE</scope>
    <source>
        <strain evidence="2">RN12</strain>
    </source>
</reference>
<protein>
    <submittedName>
        <fullName evidence="2">Chitin deacetylase</fullName>
    </submittedName>
</protein>
<accession>A0ABY4S765</accession>
<dbReference type="PANTHER" id="PTHR43123:SF1">
    <property type="entry name" value="POLYSACCHARIDE DEACETYLASE-RELATED"/>
    <property type="match status" value="1"/>
</dbReference>
<gene>
    <name evidence="2" type="ORF">MW290_00530</name>
</gene>